<feature type="transmembrane region" description="Helical" evidence="6">
    <location>
        <begin position="177"/>
        <end position="196"/>
    </location>
</feature>
<reference evidence="8" key="1">
    <citation type="submission" date="2020-05" db="EMBL/GenBank/DDBJ databases">
        <authorList>
            <person name="Chiriac C."/>
            <person name="Salcher M."/>
            <person name="Ghai R."/>
            <person name="Kavagutti S V."/>
        </authorList>
    </citation>
    <scope>NUCLEOTIDE SEQUENCE</scope>
</reference>
<evidence type="ECO:0000256" key="3">
    <source>
        <dbReference type="ARBA" id="ARBA00022692"/>
    </source>
</evidence>
<dbReference type="SUPFAM" id="SSF103473">
    <property type="entry name" value="MFS general substrate transporter"/>
    <property type="match status" value="1"/>
</dbReference>
<keyword evidence="2" id="KW-1003">Cell membrane</keyword>
<evidence type="ECO:0000256" key="6">
    <source>
        <dbReference type="SAM" id="Phobius"/>
    </source>
</evidence>
<keyword evidence="4 6" id="KW-1133">Transmembrane helix</keyword>
<feature type="transmembrane region" description="Helical" evidence="6">
    <location>
        <begin position="264"/>
        <end position="283"/>
    </location>
</feature>
<evidence type="ECO:0000313" key="8">
    <source>
        <dbReference type="EMBL" id="CAB4533105.1"/>
    </source>
</evidence>
<feature type="transmembrane region" description="Helical" evidence="6">
    <location>
        <begin position="107"/>
        <end position="125"/>
    </location>
</feature>
<evidence type="ECO:0000256" key="2">
    <source>
        <dbReference type="ARBA" id="ARBA00022475"/>
    </source>
</evidence>
<dbReference type="GO" id="GO:0005886">
    <property type="term" value="C:plasma membrane"/>
    <property type="evidence" value="ECO:0007669"/>
    <property type="project" value="UniProtKB-SubCell"/>
</dbReference>
<evidence type="ECO:0000313" key="9">
    <source>
        <dbReference type="EMBL" id="CAB5063672.1"/>
    </source>
</evidence>
<feature type="transmembrane region" description="Helical" evidence="6">
    <location>
        <begin position="290"/>
        <end position="307"/>
    </location>
</feature>
<feature type="transmembrane region" description="Helical" evidence="6">
    <location>
        <begin position="226"/>
        <end position="244"/>
    </location>
</feature>
<keyword evidence="5 6" id="KW-0472">Membrane</keyword>
<dbReference type="PANTHER" id="PTHR23513:SF11">
    <property type="entry name" value="STAPHYLOFERRIN A TRANSPORTER"/>
    <property type="match status" value="1"/>
</dbReference>
<proteinExistence type="predicted"/>
<feature type="transmembrane region" description="Helical" evidence="6">
    <location>
        <begin position="82"/>
        <end position="101"/>
    </location>
</feature>
<feature type="transmembrane region" description="Helical" evidence="6">
    <location>
        <begin position="352"/>
        <end position="373"/>
    </location>
</feature>
<organism evidence="8">
    <name type="scientific">freshwater metagenome</name>
    <dbReference type="NCBI Taxonomy" id="449393"/>
    <lineage>
        <taxon>unclassified sequences</taxon>
        <taxon>metagenomes</taxon>
        <taxon>ecological metagenomes</taxon>
    </lineage>
</organism>
<dbReference type="PROSITE" id="PS50850">
    <property type="entry name" value="MFS"/>
    <property type="match status" value="1"/>
</dbReference>
<evidence type="ECO:0000259" key="7">
    <source>
        <dbReference type="PROSITE" id="PS50850"/>
    </source>
</evidence>
<dbReference type="Pfam" id="PF07690">
    <property type="entry name" value="MFS_1"/>
    <property type="match status" value="1"/>
</dbReference>
<dbReference type="InterPro" id="IPR011701">
    <property type="entry name" value="MFS"/>
</dbReference>
<evidence type="ECO:0000256" key="4">
    <source>
        <dbReference type="ARBA" id="ARBA00022989"/>
    </source>
</evidence>
<feature type="transmembrane region" description="Helical" evidence="6">
    <location>
        <begin position="379"/>
        <end position="399"/>
    </location>
</feature>
<protein>
    <submittedName>
        <fullName evidence="8">Unannotated protein</fullName>
    </submittedName>
</protein>
<evidence type="ECO:0000256" key="1">
    <source>
        <dbReference type="ARBA" id="ARBA00004651"/>
    </source>
</evidence>
<dbReference type="InterPro" id="IPR036259">
    <property type="entry name" value="MFS_trans_sf"/>
</dbReference>
<feature type="transmembrane region" description="Helical" evidence="6">
    <location>
        <begin position="146"/>
        <end position="171"/>
    </location>
</feature>
<dbReference type="EMBL" id="CAEZSE010000056">
    <property type="protein sequence ID" value="CAB4533105.1"/>
    <property type="molecule type" value="Genomic_DNA"/>
</dbReference>
<dbReference type="CDD" id="cd06173">
    <property type="entry name" value="MFS_MefA_like"/>
    <property type="match status" value="1"/>
</dbReference>
<evidence type="ECO:0000256" key="5">
    <source>
        <dbReference type="ARBA" id="ARBA00023136"/>
    </source>
</evidence>
<feature type="transmembrane region" description="Helical" evidence="6">
    <location>
        <begin position="12"/>
        <end position="31"/>
    </location>
</feature>
<dbReference type="InterPro" id="IPR020846">
    <property type="entry name" value="MFS_dom"/>
</dbReference>
<gene>
    <name evidence="8" type="ORF">UFOPK1353_00469</name>
    <name evidence="9" type="ORF">UFOPK4345_00580</name>
</gene>
<feature type="transmembrane region" description="Helical" evidence="6">
    <location>
        <begin position="313"/>
        <end position="331"/>
    </location>
</feature>
<feature type="transmembrane region" description="Helical" evidence="6">
    <location>
        <begin position="51"/>
        <end position="70"/>
    </location>
</feature>
<comment type="subcellular location">
    <subcellularLocation>
        <location evidence="1">Cell membrane</location>
        <topology evidence="1">Multi-pass membrane protein</topology>
    </subcellularLocation>
</comment>
<keyword evidence="3 6" id="KW-0812">Transmembrane</keyword>
<accession>A0A6J6B2N7</accession>
<feature type="domain" description="Major facilitator superfamily (MFS) profile" evidence="7">
    <location>
        <begin position="16"/>
        <end position="405"/>
    </location>
</feature>
<dbReference type="Gene3D" id="1.20.1250.20">
    <property type="entry name" value="MFS general substrate transporter like domains"/>
    <property type="match status" value="1"/>
</dbReference>
<dbReference type="AlphaFoldDB" id="A0A6J6B2N7"/>
<dbReference type="PANTHER" id="PTHR23513">
    <property type="entry name" value="INTEGRAL MEMBRANE EFFLUX PROTEIN-RELATED"/>
    <property type="match status" value="1"/>
</dbReference>
<name>A0A6J6B2N7_9ZZZZ</name>
<dbReference type="GO" id="GO:0022857">
    <property type="term" value="F:transmembrane transporter activity"/>
    <property type="evidence" value="ECO:0007669"/>
    <property type="project" value="InterPro"/>
</dbReference>
<sequence>MPTRGIRPRELLAIRPFRLLWINSFLFILVQSTQRFAFVWLALELGAKSDISGLILFVMGIPVLLISLPIGVMSDHMNRRTLLMISQIGALVITTVIAVMVTAQQMTINWAIIGSFIAGIFIAIGSPVRSAIVPTVVPRDKLVGAIAVNTIGNNLGLMIGPAVAGPAIAIWGIEGAFWIQALLNLFGFFALIKLQLPASLNTNRRRLREEIFGGLTFIRGHAEVRAFYILLCGSVLFMMAPWIVLGPQIAKEQAGATGSQTTYMFAMLGLGQFLTSIAILRYNHKMIQKGMWFMCGLCWGGTVQIVLGQSSSILMMSVMLFAWGMGGGFYMNLSQTLIQNNTPPQVMGRVMAVHSLLMSGLAPLGALIVGVIARRVHSAPMTFSVTGLLMLMTAVYFLVVKKNLRAMS</sequence>
<dbReference type="EMBL" id="CAFBQV010000071">
    <property type="protein sequence ID" value="CAB5063672.1"/>
    <property type="molecule type" value="Genomic_DNA"/>
</dbReference>